<dbReference type="AlphaFoldDB" id="A0A7J7G3W3"/>
<protein>
    <submittedName>
        <fullName evidence="1">Uncharacterized protein</fullName>
    </submittedName>
</protein>
<reference evidence="2" key="1">
    <citation type="journal article" date="2020" name="Nat. Commun.">
        <title>Genome assembly of wild tea tree DASZ reveals pedigree and selection history of tea varieties.</title>
        <authorList>
            <person name="Zhang W."/>
            <person name="Zhang Y."/>
            <person name="Qiu H."/>
            <person name="Guo Y."/>
            <person name="Wan H."/>
            <person name="Zhang X."/>
            <person name="Scossa F."/>
            <person name="Alseekh S."/>
            <person name="Zhang Q."/>
            <person name="Wang P."/>
            <person name="Xu L."/>
            <person name="Schmidt M.H."/>
            <person name="Jia X."/>
            <person name="Li D."/>
            <person name="Zhu A."/>
            <person name="Guo F."/>
            <person name="Chen W."/>
            <person name="Ni D."/>
            <person name="Usadel B."/>
            <person name="Fernie A.R."/>
            <person name="Wen W."/>
        </authorList>
    </citation>
    <scope>NUCLEOTIDE SEQUENCE [LARGE SCALE GENOMIC DNA]</scope>
    <source>
        <strain evidence="2">cv. G240</strain>
    </source>
</reference>
<proteinExistence type="predicted"/>
<organism evidence="1 2">
    <name type="scientific">Camellia sinensis</name>
    <name type="common">Tea plant</name>
    <name type="synonym">Thea sinensis</name>
    <dbReference type="NCBI Taxonomy" id="4442"/>
    <lineage>
        <taxon>Eukaryota</taxon>
        <taxon>Viridiplantae</taxon>
        <taxon>Streptophyta</taxon>
        <taxon>Embryophyta</taxon>
        <taxon>Tracheophyta</taxon>
        <taxon>Spermatophyta</taxon>
        <taxon>Magnoliopsida</taxon>
        <taxon>eudicotyledons</taxon>
        <taxon>Gunneridae</taxon>
        <taxon>Pentapetalae</taxon>
        <taxon>asterids</taxon>
        <taxon>Ericales</taxon>
        <taxon>Theaceae</taxon>
        <taxon>Camellia</taxon>
    </lineage>
</organism>
<dbReference type="EMBL" id="JACBKZ010000014">
    <property type="protein sequence ID" value="KAF5934298.1"/>
    <property type="molecule type" value="Genomic_DNA"/>
</dbReference>
<name>A0A7J7G3W3_CAMSI</name>
<reference evidence="1 2" key="2">
    <citation type="submission" date="2020-07" db="EMBL/GenBank/DDBJ databases">
        <title>Genome assembly of wild tea tree DASZ reveals pedigree and selection history of tea varieties.</title>
        <authorList>
            <person name="Zhang W."/>
        </authorList>
    </citation>
    <scope>NUCLEOTIDE SEQUENCE [LARGE SCALE GENOMIC DNA]</scope>
    <source>
        <strain evidence="2">cv. G240</strain>
        <tissue evidence="1">Leaf</tissue>
    </source>
</reference>
<comment type="caution">
    <text evidence="1">The sequence shown here is derived from an EMBL/GenBank/DDBJ whole genome shotgun (WGS) entry which is preliminary data.</text>
</comment>
<sequence>MRGTSTFQLTLRELATFRMRGTNTFQLACEELGRGIITFQSALGKLVFRYGKVYP</sequence>
<accession>A0A7J7G3W3</accession>
<keyword evidence="2" id="KW-1185">Reference proteome</keyword>
<evidence type="ECO:0000313" key="2">
    <source>
        <dbReference type="Proteomes" id="UP000593564"/>
    </source>
</evidence>
<dbReference type="Proteomes" id="UP000593564">
    <property type="component" value="Unassembled WGS sequence"/>
</dbReference>
<gene>
    <name evidence="1" type="ORF">HYC85_030469</name>
</gene>
<evidence type="ECO:0000313" key="1">
    <source>
        <dbReference type="EMBL" id="KAF5934298.1"/>
    </source>
</evidence>